<proteinExistence type="predicted"/>
<dbReference type="Proteomes" id="UP001156140">
    <property type="component" value="Unassembled WGS sequence"/>
</dbReference>
<dbReference type="Gene3D" id="3.20.80.10">
    <property type="entry name" value="Regulatory factor, effector binding domain"/>
    <property type="match status" value="1"/>
</dbReference>
<dbReference type="InterPro" id="IPR010499">
    <property type="entry name" value="AraC_E-bd"/>
</dbReference>
<accession>A0AA41QPN7</accession>
<dbReference type="InterPro" id="IPR011256">
    <property type="entry name" value="Reg_factor_effector_dom_sf"/>
</dbReference>
<dbReference type="PANTHER" id="PTHR40055">
    <property type="entry name" value="TRANSCRIPTIONAL REGULATOR YGIV-RELATED"/>
    <property type="match status" value="1"/>
</dbReference>
<dbReference type="RefSeq" id="WP_281736282.1">
    <property type="nucleotide sequence ID" value="NZ_JAKETQ010000001.1"/>
</dbReference>
<dbReference type="PANTHER" id="PTHR40055:SF1">
    <property type="entry name" value="TRANSCRIPTIONAL REGULATOR YGIV-RELATED"/>
    <property type="match status" value="1"/>
</dbReference>
<evidence type="ECO:0000259" key="3">
    <source>
        <dbReference type="PROSITE" id="PS01124"/>
    </source>
</evidence>
<dbReference type="InterPro" id="IPR009057">
    <property type="entry name" value="Homeodomain-like_sf"/>
</dbReference>
<protein>
    <submittedName>
        <fullName evidence="4">AraC family transcriptional regulator</fullName>
    </submittedName>
</protein>
<dbReference type="GO" id="GO:0043565">
    <property type="term" value="F:sequence-specific DNA binding"/>
    <property type="evidence" value="ECO:0007669"/>
    <property type="project" value="InterPro"/>
</dbReference>
<dbReference type="SUPFAM" id="SSF55136">
    <property type="entry name" value="Probable bacterial effector-binding domain"/>
    <property type="match status" value="1"/>
</dbReference>
<keyword evidence="2" id="KW-0804">Transcription</keyword>
<dbReference type="Pfam" id="PF06445">
    <property type="entry name" value="GyrI-like"/>
    <property type="match status" value="1"/>
</dbReference>
<organism evidence="4 5">
    <name type="scientific">Paradevosia shaoguanensis</name>
    <dbReference type="NCBI Taxonomy" id="1335043"/>
    <lineage>
        <taxon>Bacteria</taxon>
        <taxon>Pseudomonadati</taxon>
        <taxon>Pseudomonadota</taxon>
        <taxon>Alphaproteobacteria</taxon>
        <taxon>Hyphomicrobiales</taxon>
        <taxon>Devosiaceae</taxon>
        <taxon>Paradevosia</taxon>
    </lineage>
</organism>
<dbReference type="PROSITE" id="PS01124">
    <property type="entry name" value="HTH_ARAC_FAMILY_2"/>
    <property type="match status" value="1"/>
</dbReference>
<evidence type="ECO:0000256" key="2">
    <source>
        <dbReference type="ARBA" id="ARBA00023163"/>
    </source>
</evidence>
<gene>
    <name evidence="4" type="ORF">ML536_14380</name>
</gene>
<evidence type="ECO:0000256" key="1">
    <source>
        <dbReference type="ARBA" id="ARBA00023015"/>
    </source>
</evidence>
<dbReference type="EMBL" id="JALAZD010000001">
    <property type="protein sequence ID" value="MCI0128013.1"/>
    <property type="molecule type" value="Genomic_DNA"/>
</dbReference>
<keyword evidence="1" id="KW-0805">Transcription regulation</keyword>
<reference evidence="4" key="1">
    <citation type="submission" date="2022-03" db="EMBL/GenBank/DDBJ databases">
        <title>The complete genome sequence of a Methyloterrigena soli.</title>
        <authorList>
            <person name="Zi Z."/>
        </authorList>
    </citation>
    <scope>NUCLEOTIDE SEQUENCE</scope>
    <source>
        <strain evidence="4">M48</strain>
    </source>
</reference>
<comment type="caution">
    <text evidence="4">The sequence shown here is derived from an EMBL/GenBank/DDBJ whole genome shotgun (WGS) entry which is preliminary data.</text>
</comment>
<feature type="domain" description="HTH araC/xylS-type" evidence="3">
    <location>
        <begin position="17"/>
        <end position="115"/>
    </location>
</feature>
<dbReference type="InterPro" id="IPR029442">
    <property type="entry name" value="GyrI-like"/>
</dbReference>
<dbReference type="Pfam" id="PF12833">
    <property type="entry name" value="HTH_18"/>
    <property type="match status" value="1"/>
</dbReference>
<sequence length="288" mass="31870">MTEVSMRTQDSYNDRLNRMLDYVYAHLEDDLSFDRLAEVACLSPYHWSRIYSAMRGETIVATIRRLRLQRAAERLSNSDMALEAVAKRAGYGSTDTFGRAFRDAFGIGPAAYRASGSHAAFKAANAVGDAHAFPVTIEYLPERRCAGIDHTGSYMAIDHAMGRLFAELVARRALPAQPEMIGLFFDDPDLGAEETLRSRACLPITGSLSIDPPLVETVLRGGPYAKLSYTGPYADMRGAYRWLLGVWLPASGQEPADAPIFEAYLNDPRHVPQTELRTDIHLPLKSAP</sequence>
<evidence type="ECO:0000313" key="5">
    <source>
        <dbReference type="Proteomes" id="UP001156140"/>
    </source>
</evidence>
<keyword evidence="5" id="KW-1185">Reference proteome</keyword>
<dbReference type="GO" id="GO:0003700">
    <property type="term" value="F:DNA-binding transcription factor activity"/>
    <property type="evidence" value="ECO:0007669"/>
    <property type="project" value="InterPro"/>
</dbReference>
<dbReference type="Gene3D" id="1.10.10.60">
    <property type="entry name" value="Homeodomain-like"/>
    <property type="match status" value="1"/>
</dbReference>
<dbReference type="SMART" id="SM00871">
    <property type="entry name" value="AraC_E_bind"/>
    <property type="match status" value="1"/>
</dbReference>
<dbReference type="SMART" id="SM00342">
    <property type="entry name" value="HTH_ARAC"/>
    <property type="match status" value="1"/>
</dbReference>
<name>A0AA41QPN7_9HYPH</name>
<dbReference type="InterPro" id="IPR050908">
    <property type="entry name" value="SmbC-like"/>
</dbReference>
<dbReference type="SUPFAM" id="SSF46689">
    <property type="entry name" value="Homeodomain-like"/>
    <property type="match status" value="2"/>
</dbReference>
<evidence type="ECO:0000313" key="4">
    <source>
        <dbReference type="EMBL" id="MCI0128013.1"/>
    </source>
</evidence>
<dbReference type="AlphaFoldDB" id="A0AA41QPN7"/>
<dbReference type="InterPro" id="IPR018060">
    <property type="entry name" value="HTH_AraC"/>
</dbReference>